<sequence>MNFIVEDSEEVDYESELSFPAWEDEEDEMRLRYDVSPARTLRTPFPFPDLSTSGDFGIATSCLDEAQEQQLEDAHRAALMRSYPHSVLDPHVEYGFRSADLATEAKDTITSLGVYVVGPPATTHADLDKRKNLRARFSVP</sequence>
<name>A0A0N7L3E2_PLAHL</name>
<keyword evidence="2" id="KW-1185">Reference proteome</keyword>
<dbReference type="Proteomes" id="UP000054928">
    <property type="component" value="Unassembled WGS sequence"/>
</dbReference>
<dbReference type="AlphaFoldDB" id="A0A0N7L3E2"/>
<accession>A0A0N7L3E2</accession>
<proteinExistence type="predicted"/>
<protein>
    <submittedName>
        <fullName evidence="1">Uncharacterized protein</fullName>
    </submittedName>
</protein>
<reference evidence="2" key="1">
    <citation type="submission" date="2014-09" db="EMBL/GenBank/DDBJ databases">
        <authorList>
            <person name="Sharma Rahul"/>
            <person name="Thines Marco"/>
        </authorList>
    </citation>
    <scope>NUCLEOTIDE SEQUENCE [LARGE SCALE GENOMIC DNA]</scope>
</reference>
<dbReference type="GeneID" id="36406553"/>
<organism evidence="1 2">
    <name type="scientific">Plasmopara halstedii</name>
    <name type="common">Downy mildew of sunflower</name>
    <dbReference type="NCBI Taxonomy" id="4781"/>
    <lineage>
        <taxon>Eukaryota</taxon>
        <taxon>Sar</taxon>
        <taxon>Stramenopiles</taxon>
        <taxon>Oomycota</taxon>
        <taxon>Peronosporomycetes</taxon>
        <taxon>Peronosporales</taxon>
        <taxon>Peronosporaceae</taxon>
        <taxon>Plasmopara</taxon>
    </lineage>
</organism>
<evidence type="ECO:0000313" key="2">
    <source>
        <dbReference type="Proteomes" id="UP000054928"/>
    </source>
</evidence>
<dbReference type="RefSeq" id="XP_024571996.1">
    <property type="nucleotide sequence ID" value="XM_024726281.1"/>
</dbReference>
<dbReference type="EMBL" id="CCYD01000053">
    <property type="protein sequence ID" value="CEG35627.1"/>
    <property type="molecule type" value="Genomic_DNA"/>
</dbReference>
<evidence type="ECO:0000313" key="1">
    <source>
        <dbReference type="EMBL" id="CEG35627.1"/>
    </source>
</evidence>